<evidence type="ECO:0000256" key="7">
    <source>
        <dbReference type="PIRNR" id="PIRNR015614"/>
    </source>
</evidence>
<keyword evidence="3 7" id="KW-0479">Metal-binding</keyword>
<dbReference type="GO" id="GO:0043122">
    <property type="term" value="P:regulation of canonical NF-kappaB signal transduction"/>
    <property type="evidence" value="ECO:0007669"/>
    <property type="project" value="TreeGrafter"/>
</dbReference>
<keyword evidence="4" id="KW-0677">Repeat</keyword>
<dbReference type="InterPro" id="IPR001293">
    <property type="entry name" value="Znf_TRAF"/>
</dbReference>
<dbReference type="PROSITE" id="PS50145">
    <property type="entry name" value="ZF_TRAF"/>
    <property type="match status" value="1"/>
</dbReference>
<evidence type="ECO:0000259" key="11">
    <source>
        <dbReference type="PROSITE" id="PS50089"/>
    </source>
</evidence>
<proteinExistence type="inferred from homology"/>
<feature type="domain" description="MATH" evidence="12">
    <location>
        <begin position="323"/>
        <end position="411"/>
    </location>
</feature>
<evidence type="ECO:0000256" key="6">
    <source>
        <dbReference type="ARBA" id="ARBA00022833"/>
    </source>
</evidence>
<dbReference type="Gene3D" id="1.20.5.170">
    <property type="match status" value="1"/>
</dbReference>
<dbReference type="AlphaFoldDB" id="A0AAD1WK42"/>
<dbReference type="InterPro" id="IPR008974">
    <property type="entry name" value="TRAF-like"/>
</dbReference>
<dbReference type="SUPFAM" id="SSF49599">
    <property type="entry name" value="TRAF domain-like"/>
    <property type="match status" value="2"/>
</dbReference>
<evidence type="ECO:0000256" key="8">
    <source>
        <dbReference type="PROSITE-ProRule" id="PRU00207"/>
    </source>
</evidence>
<feature type="coiled-coil region" evidence="9">
    <location>
        <begin position="244"/>
        <end position="320"/>
    </location>
</feature>
<evidence type="ECO:0000256" key="3">
    <source>
        <dbReference type="ARBA" id="ARBA00022723"/>
    </source>
</evidence>
<comment type="subcellular location">
    <subcellularLocation>
        <location evidence="1 7">Cytoplasm</location>
    </subcellularLocation>
</comment>
<dbReference type="PROSITE" id="PS50144">
    <property type="entry name" value="MATH"/>
    <property type="match status" value="1"/>
</dbReference>
<evidence type="ECO:0000256" key="5">
    <source>
        <dbReference type="ARBA" id="ARBA00022771"/>
    </source>
</evidence>
<organism evidence="14 15">
    <name type="scientific">Pelobates cultripes</name>
    <name type="common">Western spadefoot toad</name>
    <dbReference type="NCBI Taxonomy" id="61616"/>
    <lineage>
        <taxon>Eukaryota</taxon>
        <taxon>Metazoa</taxon>
        <taxon>Chordata</taxon>
        <taxon>Craniata</taxon>
        <taxon>Vertebrata</taxon>
        <taxon>Euteleostomi</taxon>
        <taxon>Amphibia</taxon>
        <taxon>Batrachia</taxon>
        <taxon>Anura</taxon>
        <taxon>Pelobatoidea</taxon>
        <taxon>Pelobatidae</taxon>
        <taxon>Pelobates</taxon>
    </lineage>
</organism>
<dbReference type="Proteomes" id="UP001295444">
    <property type="component" value="Chromosome 09"/>
</dbReference>
<dbReference type="InterPro" id="IPR032070">
    <property type="entry name" value="TRAF_BIRC3-bd"/>
</dbReference>
<dbReference type="SUPFAM" id="SSF57850">
    <property type="entry name" value="RING/U-box"/>
    <property type="match status" value="1"/>
</dbReference>
<evidence type="ECO:0000256" key="9">
    <source>
        <dbReference type="SAM" id="Coils"/>
    </source>
</evidence>
<comment type="similarity">
    <text evidence="7">Belongs to the TNF receptor-associated factor family.</text>
</comment>
<dbReference type="GO" id="GO:0008270">
    <property type="term" value="F:zinc ion binding"/>
    <property type="evidence" value="ECO:0007669"/>
    <property type="project" value="UniProtKB-UniRule"/>
</dbReference>
<dbReference type="InterPro" id="IPR013083">
    <property type="entry name" value="Znf_RING/FYVE/PHD"/>
</dbReference>
<dbReference type="InterPro" id="IPR012227">
    <property type="entry name" value="TNF_rcpt-assoc_TRAF_met"/>
</dbReference>
<dbReference type="InterPro" id="IPR049342">
    <property type="entry name" value="TRAF1-6_MATH_dom"/>
</dbReference>
<dbReference type="Gene3D" id="2.60.210.10">
    <property type="entry name" value="Apoptosis, Tumor Necrosis Factor Receptor Associated Protein 2, Chain A"/>
    <property type="match status" value="1"/>
</dbReference>
<dbReference type="Pfam" id="PF21355">
    <property type="entry name" value="TRAF-mep_MATH"/>
    <property type="match status" value="1"/>
</dbReference>
<dbReference type="InterPro" id="IPR001841">
    <property type="entry name" value="Znf_RING"/>
</dbReference>
<evidence type="ECO:0000256" key="10">
    <source>
        <dbReference type="SAM" id="MobiDB-lite"/>
    </source>
</evidence>
<dbReference type="Gene3D" id="3.30.40.10">
    <property type="entry name" value="Zinc/RING finger domain, C3HC4 (zinc finger)"/>
    <property type="match status" value="1"/>
</dbReference>
<feature type="zinc finger region" description="TRAF-type" evidence="8">
    <location>
        <begin position="114"/>
        <end position="148"/>
    </location>
</feature>
<dbReference type="InterPro" id="IPR017907">
    <property type="entry name" value="Znf_RING_CS"/>
</dbReference>
<reference evidence="14" key="1">
    <citation type="submission" date="2022-03" db="EMBL/GenBank/DDBJ databases">
        <authorList>
            <person name="Alioto T."/>
            <person name="Alioto T."/>
            <person name="Gomez Garrido J."/>
        </authorList>
    </citation>
    <scope>NUCLEOTIDE SEQUENCE</scope>
</reference>
<evidence type="ECO:0000256" key="4">
    <source>
        <dbReference type="ARBA" id="ARBA00022737"/>
    </source>
</evidence>
<accession>A0AAD1WK42</accession>
<dbReference type="GO" id="GO:0005164">
    <property type="term" value="F:tumor necrosis factor receptor binding"/>
    <property type="evidence" value="ECO:0007669"/>
    <property type="project" value="UniProtKB-UniRule"/>
</dbReference>
<dbReference type="GO" id="GO:0042981">
    <property type="term" value="P:regulation of apoptotic process"/>
    <property type="evidence" value="ECO:0007669"/>
    <property type="project" value="InterPro"/>
</dbReference>
<evidence type="ECO:0000256" key="2">
    <source>
        <dbReference type="ARBA" id="ARBA00022490"/>
    </source>
</evidence>
<evidence type="ECO:0000259" key="13">
    <source>
        <dbReference type="PROSITE" id="PS50145"/>
    </source>
</evidence>
<dbReference type="PANTHER" id="PTHR10131">
    <property type="entry name" value="TNF RECEPTOR ASSOCIATED FACTOR"/>
    <property type="match status" value="1"/>
</dbReference>
<dbReference type="GO" id="GO:0005737">
    <property type="term" value="C:cytoplasm"/>
    <property type="evidence" value="ECO:0007669"/>
    <property type="project" value="UniProtKB-SubCell"/>
</dbReference>
<evidence type="ECO:0000259" key="12">
    <source>
        <dbReference type="PROSITE" id="PS50144"/>
    </source>
</evidence>
<feature type="domain" description="RING-type" evidence="11">
    <location>
        <begin position="21"/>
        <end position="61"/>
    </location>
</feature>
<keyword evidence="14" id="KW-0675">Receptor</keyword>
<dbReference type="InterPro" id="IPR002083">
    <property type="entry name" value="MATH/TRAF_dom"/>
</dbReference>
<evidence type="ECO:0000313" key="15">
    <source>
        <dbReference type="Proteomes" id="UP001295444"/>
    </source>
</evidence>
<dbReference type="GO" id="GO:0009898">
    <property type="term" value="C:cytoplasmic side of plasma membrane"/>
    <property type="evidence" value="ECO:0007669"/>
    <property type="project" value="TreeGrafter"/>
</dbReference>
<keyword evidence="2 7" id="KW-0963">Cytoplasm</keyword>
<name>A0AAD1WK42_PELCU</name>
<gene>
    <name evidence="14" type="ORF">PECUL_23A012148</name>
</gene>
<evidence type="ECO:0000256" key="1">
    <source>
        <dbReference type="ARBA" id="ARBA00004496"/>
    </source>
</evidence>
<dbReference type="PIRSF" id="PIRSF015614">
    <property type="entry name" value="TRAF"/>
    <property type="match status" value="1"/>
</dbReference>
<feature type="region of interest" description="Disordered" evidence="10">
    <location>
        <begin position="168"/>
        <end position="190"/>
    </location>
</feature>
<dbReference type="PROSITE" id="PS50089">
    <property type="entry name" value="ZF_RING_2"/>
    <property type="match status" value="1"/>
</dbReference>
<feature type="domain" description="TRAF-type" evidence="13">
    <location>
        <begin position="114"/>
        <end position="148"/>
    </location>
</feature>
<evidence type="ECO:0000313" key="14">
    <source>
        <dbReference type="EMBL" id="CAH2316675.1"/>
    </source>
</evidence>
<dbReference type="PROSITE" id="PS00518">
    <property type="entry name" value="ZF_RING_1"/>
    <property type="match status" value="1"/>
</dbReference>
<protein>
    <recommendedName>
        <fullName evidence="7">TNF receptor-associated factor</fullName>
    </recommendedName>
</protein>
<dbReference type="SMART" id="SM00184">
    <property type="entry name" value="RING"/>
    <property type="match status" value="1"/>
</dbReference>
<dbReference type="GO" id="GO:0007165">
    <property type="term" value="P:signal transduction"/>
    <property type="evidence" value="ECO:0007669"/>
    <property type="project" value="InterPro"/>
</dbReference>
<keyword evidence="15" id="KW-1185">Reference proteome</keyword>
<feature type="compositionally biased region" description="Basic and acidic residues" evidence="10">
    <location>
        <begin position="168"/>
        <end position="181"/>
    </location>
</feature>
<keyword evidence="6 7" id="KW-0862">Zinc</keyword>
<dbReference type="EMBL" id="OW240920">
    <property type="protein sequence ID" value="CAH2316675.1"/>
    <property type="molecule type" value="Genomic_DNA"/>
</dbReference>
<dbReference type="Pfam" id="PF16673">
    <property type="entry name" value="TRAF_BIRC3_bd"/>
    <property type="match status" value="1"/>
</dbReference>
<keyword evidence="5 8" id="KW-0863">Zinc-finger</keyword>
<sequence>MNDYGYPKVICNDVPERKYLCCHCENILRKAVQTMCGHRYCAQCLSRLASSTNRTICPKCREGEDPSSLSEECVLIEEKSFSDVAINKEISELKVHCATSECTWAGVLKDYDDHRNLCDYTEIQCHTGCGQMVRRKHLADHLENECPNNKTNLCPKCSQRIRPNELPRHVCPKRGSEDQKKGKNGPGSGKEKCVFSQVGCSFRGIKEKLKEHEKSSSSAHLALLLSVVAEQGSKKKKDTSHQQSDELEQRIQVTENILTVLNREMENMHAQLASEREQNVVRQRRMRAMEHKIDSYHHALAMKDVQINELSLRLQALEQATYDGVFVWRITNLTQRCQDAINGQSTSLYSPAFYSAKYGYKACLRIYLNGDGAGRGTHVSLFFAVMKGEYDAFLFWPFKHKVNIPHSHFFV</sequence>
<dbReference type="PANTHER" id="PTHR10131:SF96">
    <property type="entry name" value="TNF RECEPTOR-ASSOCIATED FACTOR 1"/>
    <property type="match status" value="1"/>
</dbReference>
<keyword evidence="9" id="KW-0175">Coiled coil</keyword>